<feature type="transmembrane region" description="Helical" evidence="1">
    <location>
        <begin position="153"/>
        <end position="170"/>
    </location>
</feature>
<keyword evidence="1" id="KW-0472">Membrane</keyword>
<feature type="transmembrane region" description="Helical" evidence="1">
    <location>
        <begin position="325"/>
        <end position="345"/>
    </location>
</feature>
<gene>
    <name evidence="2" type="ORF">D5S19_11060</name>
</gene>
<feature type="transmembrane region" description="Helical" evidence="1">
    <location>
        <begin position="99"/>
        <end position="118"/>
    </location>
</feature>
<evidence type="ECO:0000313" key="3">
    <source>
        <dbReference type="Proteomes" id="UP000285112"/>
    </source>
</evidence>
<feature type="transmembrane region" description="Helical" evidence="1">
    <location>
        <begin position="293"/>
        <end position="313"/>
    </location>
</feature>
<feature type="transmembrane region" description="Helical" evidence="1">
    <location>
        <begin position="20"/>
        <end position="39"/>
    </location>
</feature>
<evidence type="ECO:0000256" key="1">
    <source>
        <dbReference type="SAM" id="Phobius"/>
    </source>
</evidence>
<keyword evidence="1" id="KW-0812">Transmembrane</keyword>
<dbReference type="EMBL" id="QZFV01000072">
    <property type="protein sequence ID" value="RJQ86614.1"/>
    <property type="molecule type" value="Genomic_DNA"/>
</dbReference>
<evidence type="ECO:0000313" key="2">
    <source>
        <dbReference type="EMBL" id="RJQ86614.1"/>
    </source>
</evidence>
<keyword evidence="1" id="KW-1133">Transmembrane helix</keyword>
<feature type="transmembrane region" description="Helical" evidence="1">
    <location>
        <begin position="210"/>
        <end position="228"/>
    </location>
</feature>
<name>A0A419I634_9PSEU</name>
<keyword evidence="3" id="KW-1185">Reference proteome</keyword>
<dbReference type="AlphaFoldDB" id="A0A419I634"/>
<feature type="transmembrane region" description="Helical" evidence="1">
    <location>
        <begin position="248"/>
        <end position="281"/>
    </location>
</feature>
<protein>
    <submittedName>
        <fullName evidence="2">DUF2079 domain-containing protein</fullName>
    </submittedName>
</protein>
<feature type="transmembrane region" description="Helical" evidence="1">
    <location>
        <begin position="176"/>
        <end position="203"/>
    </location>
</feature>
<sequence>MPLLATVPATAARSGRHGTTAVLAVAGAIPALLALLAAWRAPRIHVLLDYWHVLARITDDGGNLLFGQVFAYHLDQPFVLPSLLFYADAAWFGGDNRMLTVLSVALVGGIVACLHSMLPKSLPVQGKLALTVGFSWLLFTSHAAEIWLQGTNGISWIPAVFFSSLAVSRAHQGRVWTAAIASALACLSFGAGLPVLFVVAIVFRLRGQRTATLGFAAAGAVVIAGWLLTKPVGQQSLATSAFDPDGRLSVILAALGGLWSGDLAVAAIIAGAITLALLALLSTTLHAQPQASGWIGLGCYSLALAVLIGLGRTSSQVPGGNVGLISRYVVIAALATSALLVLITLYRPQWPLRALVVTVVAVSLATHAIGATKADNARRGYAPLALTAIALRVDAPAVLNQLHIQRDVIPAARALGAYPFDPEFTLGCHGHELGDSLRTADATDLPGPDATGDTHGTVTTGRVTGDALITGWATINATSPDCILLADATGTITGGGITGLPSTAPGLPDGTTWHATARPGNEPLTVYAEKDHHLYRITSGG</sequence>
<organism evidence="2 3">
    <name type="scientific">Amycolatopsis panacis</name>
    <dbReference type="NCBI Taxonomy" id="2340917"/>
    <lineage>
        <taxon>Bacteria</taxon>
        <taxon>Bacillati</taxon>
        <taxon>Actinomycetota</taxon>
        <taxon>Actinomycetes</taxon>
        <taxon>Pseudonocardiales</taxon>
        <taxon>Pseudonocardiaceae</taxon>
        <taxon>Amycolatopsis</taxon>
    </lineage>
</organism>
<dbReference type="OrthoDB" id="3638266at2"/>
<accession>A0A419I634</accession>
<comment type="caution">
    <text evidence="2">The sequence shown here is derived from an EMBL/GenBank/DDBJ whole genome shotgun (WGS) entry which is preliminary data.</text>
</comment>
<proteinExistence type="predicted"/>
<feature type="transmembrane region" description="Helical" evidence="1">
    <location>
        <begin position="352"/>
        <end position="370"/>
    </location>
</feature>
<dbReference type="Proteomes" id="UP000285112">
    <property type="component" value="Unassembled WGS sequence"/>
</dbReference>
<reference evidence="2 3" key="1">
    <citation type="submission" date="2018-09" db="EMBL/GenBank/DDBJ databases">
        <title>YIM PH 21725 draft genome.</title>
        <authorList>
            <person name="Miao C."/>
        </authorList>
    </citation>
    <scope>NUCLEOTIDE SEQUENCE [LARGE SCALE GENOMIC DNA]</scope>
    <source>
        <strain evidence="3">YIM PH21725</strain>
    </source>
</reference>